<evidence type="ECO:0000313" key="2">
    <source>
        <dbReference type="Proteomes" id="UP000474640"/>
    </source>
</evidence>
<protein>
    <submittedName>
        <fullName evidence="1">Uncharacterized protein</fullName>
    </submittedName>
</protein>
<comment type="caution">
    <text evidence="1">The sequence shown here is derived from an EMBL/GenBank/DDBJ whole genome shotgun (WGS) entry which is preliminary data.</text>
</comment>
<reference evidence="1 2" key="1">
    <citation type="submission" date="2020-01" db="EMBL/GenBank/DDBJ databases">
        <authorList>
            <person name="Palmer J.M."/>
        </authorList>
    </citation>
    <scope>NUCLEOTIDE SEQUENCE [LARGE SCALE GENOMIC DNA]</scope>
    <source>
        <strain evidence="1 2">TWF970</strain>
    </source>
</reference>
<proteinExistence type="predicted"/>
<sequence length="167" mass="18531">MEVVLIAGPIVNSLKVECSDWARMELGHTLSRLSAERNISTALYSISSYAALARRRAECWVLLQNQFPKLIPATTQPEPSLKPTQPSEDGSKVARRLLVANLPRRKMTFQGRNAFSNAPISSETEVCLYWHINVKTTGESYSNVSANIKVLSGGTFLFQPFIGSFQI</sequence>
<evidence type="ECO:0000313" key="1">
    <source>
        <dbReference type="EMBL" id="KAF3288213.1"/>
    </source>
</evidence>
<accession>A0A7C8RNN0</accession>
<dbReference type="OrthoDB" id="5312088at2759"/>
<organism evidence="1 2">
    <name type="scientific">Orbilia oligospora</name>
    <name type="common">Nematode-trapping fungus</name>
    <name type="synonym">Arthrobotrys oligospora</name>
    <dbReference type="NCBI Taxonomy" id="2813651"/>
    <lineage>
        <taxon>Eukaryota</taxon>
        <taxon>Fungi</taxon>
        <taxon>Dikarya</taxon>
        <taxon>Ascomycota</taxon>
        <taxon>Pezizomycotina</taxon>
        <taxon>Orbiliomycetes</taxon>
        <taxon>Orbiliales</taxon>
        <taxon>Orbiliaceae</taxon>
        <taxon>Orbilia</taxon>
    </lineage>
</organism>
<gene>
    <name evidence="1" type="ORF">TWF970_005305</name>
</gene>
<name>A0A7C8RNN0_ORBOL</name>
<dbReference type="EMBL" id="JAABOJ010000003">
    <property type="protein sequence ID" value="KAF3288213.1"/>
    <property type="molecule type" value="Genomic_DNA"/>
</dbReference>
<dbReference type="Proteomes" id="UP000474640">
    <property type="component" value="Unassembled WGS sequence"/>
</dbReference>
<dbReference type="AlphaFoldDB" id="A0A7C8RNN0"/>